<dbReference type="Gene3D" id="1.10.580.10">
    <property type="entry name" value="Citrate Synthase, domain 1"/>
    <property type="match status" value="1"/>
</dbReference>
<keyword evidence="3 5" id="KW-0808">Transferase</keyword>
<gene>
    <name evidence="7" type="ORF">NDM98_12755</name>
</gene>
<comment type="caution">
    <text evidence="7">The sequence shown here is derived from an EMBL/GenBank/DDBJ whole genome shotgun (WGS) entry which is preliminary data.</text>
</comment>
<sequence>MHAKGLEGIVVAETSISDVDGKKGELLYRGYDAGNLAQMQSFEEVAYLLLNGGLPNQSELEAFIFALKEKRTLPTEVQHLLRSLPKELMIMDVLRSCISSLNPKATWPPTKEEAIQLIALFPTIIASWIRHSAGKVPLEPDHSLNHVQNYLYMMSGNQPEAAHVSALTSYLILTMEHGMNASTFAARVVSSTESDLPSAICGALGTMKGPLHGGAPTGVLQLLSDVQSDTKSPEEIVREKLQRGEKLMGFGHRVYKTTDPRAIALRHVLKSTGGADQVLSNAVDIEQLITQLLAEYKPGRNLHVNVEYYAAAVMDAIAFKPDWFTPTFCVSRIVGWCTHVIEQSEDNRIFRPQQEYVGTRKN</sequence>
<dbReference type="InterPro" id="IPR002020">
    <property type="entry name" value="Citrate_synthase"/>
</dbReference>
<reference evidence="7" key="1">
    <citation type="submission" date="2022-06" db="EMBL/GenBank/DDBJ databases">
        <title>Alkalicoccobacillus porphyridii sp. nov., isolated from a marine red alga, Porphyridium purpureum and reclassification of Shouchella plakortidis and Shouchella gibsonii as Alkalicoccobacillus plakortidis comb. nov. and Alkalicoccobacillus gibsonii comb. nov.</title>
        <authorList>
            <person name="Kim K.H."/>
            <person name="Lee J.K."/>
            <person name="Han D.M."/>
            <person name="Baek J.H."/>
            <person name="Jeon C.O."/>
        </authorList>
    </citation>
    <scope>NUCLEOTIDE SEQUENCE</scope>
    <source>
        <strain evidence="7">DSM 19153</strain>
    </source>
</reference>
<dbReference type="InterPro" id="IPR019810">
    <property type="entry name" value="Citrate_synthase_AS"/>
</dbReference>
<accession>A0ABT0XK52</accession>
<dbReference type="PRINTS" id="PR00143">
    <property type="entry name" value="CITRTSNTHASE"/>
</dbReference>
<evidence type="ECO:0000256" key="3">
    <source>
        <dbReference type="ARBA" id="ARBA00022679"/>
    </source>
</evidence>
<dbReference type="SUPFAM" id="SSF48256">
    <property type="entry name" value="Citrate synthase"/>
    <property type="match status" value="1"/>
</dbReference>
<evidence type="ECO:0000256" key="5">
    <source>
        <dbReference type="PIRNR" id="PIRNR001369"/>
    </source>
</evidence>
<proteinExistence type="inferred from homology"/>
<name>A0ABT0XK52_9BACI</name>
<dbReference type="PIRSF" id="PIRSF001369">
    <property type="entry name" value="Citrate_synth"/>
    <property type="match status" value="1"/>
</dbReference>
<dbReference type="Proteomes" id="UP001203665">
    <property type="component" value="Unassembled WGS sequence"/>
</dbReference>
<evidence type="ECO:0000256" key="1">
    <source>
        <dbReference type="ARBA" id="ARBA00005163"/>
    </source>
</evidence>
<protein>
    <recommendedName>
        <fullName evidence="5">Citrate synthase</fullName>
    </recommendedName>
</protein>
<dbReference type="EMBL" id="JAMQJY010000001">
    <property type="protein sequence ID" value="MCM2676280.1"/>
    <property type="molecule type" value="Genomic_DNA"/>
</dbReference>
<dbReference type="InterPro" id="IPR036969">
    <property type="entry name" value="Citrate_synthase_sf"/>
</dbReference>
<dbReference type="InterPro" id="IPR016142">
    <property type="entry name" value="Citrate_synth-like_lrg_a-sub"/>
</dbReference>
<comment type="pathway">
    <text evidence="1">Carbohydrate metabolism; tricarboxylic acid cycle.</text>
</comment>
<dbReference type="PANTHER" id="PTHR11739:SF4">
    <property type="entry name" value="CITRATE SYNTHASE, PEROXISOMAL"/>
    <property type="match status" value="1"/>
</dbReference>
<keyword evidence="8" id="KW-1185">Reference proteome</keyword>
<evidence type="ECO:0000256" key="4">
    <source>
        <dbReference type="ARBA" id="ARBA00049288"/>
    </source>
</evidence>
<evidence type="ECO:0000256" key="6">
    <source>
        <dbReference type="RuleBase" id="RU003406"/>
    </source>
</evidence>
<dbReference type="InterPro" id="IPR016143">
    <property type="entry name" value="Citrate_synth-like_sm_a-sub"/>
</dbReference>
<dbReference type="CDD" id="cd06109">
    <property type="entry name" value="BsCS-I_like"/>
    <property type="match status" value="1"/>
</dbReference>
<dbReference type="Pfam" id="PF00285">
    <property type="entry name" value="Citrate_synt"/>
    <property type="match status" value="1"/>
</dbReference>
<evidence type="ECO:0000313" key="8">
    <source>
        <dbReference type="Proteomes" id="UP001203665"/>
    </source>
</evidence>
<dbReference type="PROSITE" id="PS00480">
    <property type="entry name" value="CITRATE_SYNTHASE"/>
    <property type="match status" value="1"/>
</dbReference>
<dbReference type="Gene3D" id="1.10.230.10">
    <property type="entry name" value="Cytochrome P450-Terp, domain 2"/>
    <property type="match status" value="1"/>
</dbReference>
<comment type="catalytic activity">
    <reaction evidence="4">
        <text>oxaloacetate + acetyl-CoA + H2O = citrate + CoA + H(+)</text>
        <dbReference type="Rhea" id="RHEA:16845"/>
        <dbReference type="ChEBI" id="CHEBI:15377"/>
        <dbReference type="ChEBI" id="CHEBI:15378"/>
        <dbReference type="ChEBI" id="CHEBI:16452"/>
        <dbReference type="ChEBI" id="CHEBI:16947"/>
        <dbReference type="ChEBI" id="CHEBI:57287"/>
        <dbReference type="ChEBI" id="CHEBI:57288"/>
        <dbReference type="EC" id="2.3.3.16"/>
    </reaction>
</comment>
<evidence type="ECO:0000256" key="2">
    <source>
        <dbReference type="ARBA" id="ARBA00010566"/>
    </source>
</evidence>
<organism evidence="7 8">
    <name type="scientific">Alkalicoccobacillus plakortidis</name>
    <dbReference type="NCBI Taxonomy" id="444060"/>
    <lineage>
        <taxon>Bacteria</taxon>
        <taxon>Bacillati</taxon>
        <taxon>Bacillota</taxon>
        <taxon>Bacilli</taxon>
        <taxon>Bacillales</taxon>
        <taxon>Bacillaceae</taxon>
        <taxon>Alkalicoccobacillus</taxon>
    </lineage>
</organism>
<dbReference type="InterPro" id="IPR024176">
    <property type="entry name" value="Citrate_synthase_bac-typ"/>
</dbReference>
<comment type="similarity">
    <text evidence="2 5 6">Belongs to the citrate synthase family.</text>
</comment>
<evidence type="ECO:0000313" key="7">
    <source>
        <dbReference type="EMBL" id="MCM2676280.1"/>
    </source>
</evidence>
<dbReference type="PANTHER" id="PTHR11739">
    <property type="entry name" value="CITRATE SYNTHASE"/>
    <property type="match status" value="1"/>
</dbReference>